<evidence type="ECO:0000256" key="1">
    <source>
        <dbReference type="SAM" id="MobiDB-lite"/>
    </source>
</evidence>
<feature type="region of interest" description="Disordered" evidence="1">
    <location>
        <begin position="1"/>
        <end position="33"/>
    </location>
</feature>
<protein>
    <submittedName>
        <fullName evidence="2">Uncharacterized protein</fullName>
    </submittedName>
</protein>
<sequence>MSAGKNVDDEFTGILSRIPQGDYNFPYAENTEK</sequence>
<accession>A0A381SA11</accession>
<gene>
    <name evidence="2" type="ORF">METZ01_LOCUS52995</name>
</gene>
<dbReference type="AlphaFoldDB" id="A0A381SA11"/>
<dbReference type="EMBL" id="UINC01002771">
    <property type="protein sequence ID" value="SVA00141.1"/>
    <property type="molecule type" value="Genomic_DNA"/>
</dbReference>
<name>A0A381SA11_9ZZZZ</name>
<reference evidence="2" key="1">
    <citation type="submission" date="2018-05" db="EMBL/GenBank/DDBJ databases">
        <authorList>
            <person name="Lanie J.A."/>
            <person name="Ng W.-L."/>
            <person name="Kazmierczak K.M."/>
            <person name="Andrzejewski T.M."/>
            <person name="Davidsen T.M."/>
            <person name="Wayne K.J."/>
            <person name="Tettelin H."/>
            <person name="Glass J.I."/>
            <person name="Rusch D."/>
            <person name="Podicherti R."/>
            <person name="Tsui H.-C.T."/>
            <person name="Winkler M.E."/>
        </authorList>
    </citation>
    <scope>NUCLEOTIDE SEQUENCE</scope>
</reference>
<proteinExistence type="predicted"/>
<organism evidence="2">
    <name type="scientific">marine metagenome</name>
    <dbReference type="NCBI Taxonomy" id="408172"/>
    <lineage>
        <taxon>unclassified sequences</taxon>
        <taxon>metagenomes</taxon>
        <taxon>ecological metagenomes</taxon>
    </lineage>
</organism>
<evidence type="ECO:0000313" key="2">
    <source>
        <dbReference type="EMBL" id="SVA00141.1"/>
    </source>
</evidence>